<dbReference type="STRING" id="402596.SAMN04489844_3829"/>
<dbReference type="OrthoDB" id="9794313at2"/>
<dbReference type="SUPFAM" id="SSF50486">
    <property type="entry name" value="FMT C-terminal domain-like"/>
    <property type="match status" value="1"/>
</dbReference>
<dbReference type="RefSeq" id="WP_090971134.1">
    <property type="nucleotide sequence ID" value="NZ_FNRT01000002.1"/>
</dbReference>
<comment type="similarity">
    <text evidence="1 5">Belongs to the DNA glycosylase MPG family.</text>
</comment>
<evidence type="ECO:0000256" key="2">
    <source>
        <dbReference type="ARBA" id="ARBA00022763"/>
    </source>
</evidence>
<dbReference type="GO" id="GO:0003905">
    <property type="term" value="F:alkylbase DNA N-glycosylase activity"/>
    <property type="evidence" value="ECO:0007669"/>
    <property type="project" value="InterPro"/>
</dbReference>
<dbReference type="Gene3D" id="3.10.300.10">
    <property type="entry name" value="Methylpurine-DNA glycosylase (MPG)"/>
    <property type="match status" value="1"/>
</dbReference>
<evidence type="ECO:0000313" key="6">
    <source>
        <dbReference type="EMBL" id="SED17063.1"/>
    </source>
</evidence>
<dbReference type="InterPro" id="IPR036995">
    <property type="entry name" value="MPG_sf"/>
</dbReference>
<evidence type="ECO:0000256" key="5">
    <source>
        <dbReference type="HAMAP-Rule" id="MF_00527"/>
    </source>
</evidence>
<dbReference type="GO" id="GO:0003677">
    <property type="term" value="F:DNA binding"/>
    <property type="evidence" value="ECO:0007669"/>
    <property type="project" value="InterPro"/>
</dbReference>
<accession>A0A1H4YGS4</accession>
<keyword evidence="7" id="KW-1185">Reference proteome</keyword>
<evidence type="ECO:0000256" key="1">
    <source>
        <dbReference type="ARBA" id="ARBA00009232"/>
    </source>
</evidence>
<dbReference type="GO" id="GO:0006284">
    <property type="term" value="P:base-excision repair"/>
    <property type="evidence" value="ECO:0007669"/>
    <property type="project" value="InterPro"/>
</dbReference>
<dbReference type="AlphaFoldDB" id="A0A1H4YGS4"/>
<dbReference type="PANTHER" id="PTHR10429">
    <property type="entry name" value="DNA-3-METHYLADENINE GLYCOSYLASE"/>
    <property type="match status" value="1"/>
</dbReference>
<evidence type="ECO:0000256" key="4">
    <source>
        <dbReference type="ARBA" id="ARBA00023204"/>
    </source>
</evidence>
<organism evidence="6 7">
    <name type="scientific">Nocardioides exalbidus</name>
    <dbReference type="NCBI Taxonomy" id="402596"/>
    <lineage>
        <taxon>Bacteria</taxon>
        <taxon>Bacillati</taxon>
        <taxon>Actinomycetota</taxon>
        <taxon>Actinomycetes</taxon>
        <taxon>Propionibacteriales</taxon>
        <taxon>Nocardioidaceae</taxon>
        <taxon>Nocardioides</taxon>
    </lineage>
</organism>
<sequence length="188" mass="19757">MLAWAEGDPLEVAPRLLGAVLTHGGVSLRLTEVEAYAGPGDPGSHAFRGPTPRNAVMFGPPGRLYVYFVYGMHHCVNLVTGPEGEPGAVLLRAGEVVDGIDAARVRRPGSSDRDLARGPARLCQALGIDLSANGAAPTLVAGESPADISTGPRVGLRHAADRPWRFWITGDPTVSVYRPAAPRPRAGR</sequence>
<dbReference type="Pfam" id="PF02245">
    <property type="entry name" value="Pur_DNA_glyco"/>
    <property type="match status" value="1"/>
</dbReference>
<keyword evidence="4 5" id="KW-0234">DNA repair</keyword>
<keyword evidence="3 5" id="KW-0378">Hydrolase</keyword>
<dbReference type="EC" id="3.2.2.-" evidence="5"/>
<dbReference type="NCBIfam" id="TIGR00567">
    <property type="entry name" value="3mg"/>
    <property type="match status" value="1"/>
</dbReference>
<dbReference type="EMBL" id="FNRT01000002">
    <property type="protein sequence ID" value="SED17063.1"/>
    <property type="molecule type" value="Genomic_DNA"/>
</dbReference>
<evidence type="ECO:0000313" key="7">
    <source>
        <dbReference type="Proteomes" id="UP000198742"/>
    </source>
</evidence>
<gene>
    <name evidence="6" type="ORF">SAMN04489844_3829</name>
</gene>
<name>A0A1H4YGS4_9ACTN</name>
<proteinExistence type="inferred from homology"/>
<dbReference type="Proteomes" id="UP000198742">
    <property type="component" value="Unassembled WGS sequence"/>
</dbReference>
<dbReference type="InterPro" id="IPR011034">
    <property type="entry name" value="Formyl_transferase-like_C_sf"/>
</dbReference>
<dbReference type="PANTHER" id="PTHR10429:SF0">
    <property type="entry name" value="DNA-3-METHYLADENINE GLYCOSYLASE"/>
    <property type="match status" value="1"/>
</dbReference>
<protein>
    <recommendedName>
        <fullName evidence="5">Putative 3-methyladenine DNA glycosylase</fullName>
        <ecNumber evidence="5">3.2.2.-</ecNumber>
    </recommendedName>
</protein>
<dbReference type="CDD" id="cd00540">
    <property type="entry name" value="AAG"/>
    <property type="match status" value="1"/>
</dbReference>
<keyword evidence="2 5" id="KW-0227">DNA damage</keyword>
<reference evidence="7" key="1">
    <citation type="submission" date="2016-10" db="EMBL/GenBank/DDBJ databases">
        <authorList>
            <person name="Varghese N."/>
            <person name="Submissions S."/>
        </authorList>
    </citation>
    <scope>NUCLEOTIDE SEQUENCE [LARGE SCALE GENOMIC DNA]</scope>
    <source>
        <strain evidence="7">DSM 22017</strain>
    </source>
</reference>
<dbReference type="InterPro" id="IPR003180">
    <property type="entry name" value="MPG"/>
</dbReference>
<evidence type="ECO:0000256" key="3">
    <source>
        <dbReference type="ARBA" id="ARBA00022801"/>
    </source>
</evidence>
<dbReference type="HAMAP" id="MF_00527">
    <property type="entry name" value="3MGH"/>
    <property type="match status" value="1"/>
</dbReference>
<dbReference type="NCBIfam" id="NF002003">
    <property type="entry name" value="PRK00802.1-3"/>
    <property type="match status" value="1"/>
</dbReference>